<dbReference type="PIRSF" id="PIRSF037532">
    <property type="entry name" value="STHK_NtrY"/>
    <property type="match status" value="1"/>
</dbReference>
<name>A0A5C7ENZ4_9PROT</name>
<dbReference type="InterPro" id="IPR036890">
    <property type="entry name" value="HATPase_C_sf"/>
</dbReference>
<dbReference type="OrthoDB" id="5287283at2"/>
<comment type="caution">
    <text evidence="14">The sequence shown here is derived from an EMBL/GenBank/DDBJ whole genome shotgun (WGS) entry which is preliminary data.</text>
</comment>
<evidence type="ECO:0000256" key="7">
    <source>
        <dbReference type="ARBA" id="ARBA00022777"/>
    </source>
</evidence>
<dbReference type="FunCoup" id="A0A5C7ENZ4">
    <property type="interactions" value="279"/>
</dbReference>
<evidence type="ECO:0000259" key="12">
    <source>
        <dbReference type="PROSITE" id="PS50112"/>
    </source>
</evidence>
<comment type="subcellular location">
    <subcellularLocation>
        <location evidence="2">Membrane</location>
    </subcellularLocation>
</comment>
<dbReference type="Gene3D" id="3.30.565.10">
    <property type="entry name" value="Histidine kinase-like ATPase, C-terminal domain"/>
    <property type="match status" value="1"/>
</dbReference>
<evidence type="ECO:0000313" key="15">
    <source>
        <dbReference type="Proteomes" id="UP000321201"/>
    </source>
</evidence>
<keyword evidence="6" id="KW-0547">Nucleotide-binding</keyword>
<evidence type="ECO:0000256" key="10">
    <source>
        <dbReference type="SAM" id="Phobius"/>
    </source>
</evidence>
<keyword evidence="10" id="KW-1133">Transmembrane helix</keyword>
<dbReference type="SMART" id="SM00091">
    <property type="entry name" value="PAS"/>
    <property type="match status" value="1"/>
</dbReference>
<feature type="domain" description="HAMP" evidence="13">
    <location>
        <begin position="299"/>
        <end position="351"/>
    </location>
</feature>
<dbReference type="Pfam" id="PF08448">
    <property type="entry name" value="PAS_4"/>
    <property type="match status" value="1"/>
</dbReference>
<dbReference type="InterPro" id="IPR000014">
    <property type="entry name" value="PAS"/>
</dbReference>
<dbReference type="RefSeq" id="WP_147798452.1">
    <property type="nucleotide sequence ID" value="NZ_VPFL01000002.1"/>
</dbReference>
<dbReference type="InterPro" id="IPR035965">
    <property type="entry name" value="PAS-like_dom_sf"/>
</dbReference>
<organism evidence="14 15">
    <name type="scientific">Pelomicrobium methylotrophicum</name>
    <dbReference type="NCBI Taxonomy" id="2602750"/>
    <lineage>
        <taxon>Bacteria</taxon>
        <taxon>Pseudomonadati</taxon>
        <taxon>Pseudomonadota</taxon>
        <taxon>Hydrogenophilia</taxon>
        <taxon>Hydrogenophilia incertae sedis</taxon>
        <taxon>Pelomicrobium</taxon>
    </lineage>
</organism>
<dbReference type="EMBL" id="VPFL01000002">
    <property type="protein sequence ID" value="TXF13278.1"/>
    <property type="molecule type" value="Genomic_DNA"/>
</dbReference>
<dbReference type="Pfam" id="PF00672">
    <property type="entry name" value="HAMP"/>
    <property type="match status" value="1"/>
</dbReference>
<dbReference type="InterPro" id="IPR003661">
    <property type="entry name" value="HisK_dim/P_dom"/>
</dbReference>
<dbReference type="SUPFAM" id="SSF55785">
    <property type="entry name" value="PYP-like sensor domain (PAS domain)"/>
    <property type="match status" value="1"/>
</dbReference>
<dbReference type="InterPro" id="IPR013656">
    <property type="entry name" value="PAS_4"/>
</dbReference>
<dbReference type="InterPro" id="IPR003660">
    <property type="entry name" value="HAMP_dom"/>
</dbReference>
<dbReference type="GO" id="GO:0000155">
    <property type="term" value="F:phosphorelay sensor kinase activity"/>
    <property type="evidence" value="ECO:0007669"/>
    <property type="project" value="InterPro"/>
</dbReference>
<evidence type="ECO:0000256" key="3">
    <source>
        <dbReference type="ARBA" id="ARBA00012438"/>
    </source>
</evidence>
<dbReference type="Gene3D" id="6.10.340.10">
    <property type="match status" value="1"/>
</dbReference>
<dbReference type="InterPro" id="IPR005467">
    <property type="entry name" value="His_kinase_dom"/>
</dbReference>
<protein>
    <recommendedName>
        <fullName evidence="3">histidine kinase</fullName>
        <ecNumber evidence="3">2.7.13.3</ecNumber>
    </recommendedName>
</protein>
<dbReference type="Pfam" id="PF02518">
    <property type="entry name" value="HATPase_c"/>
    <property type="match status" value="1"/>
</dbReference>
<sequence length="719" mass="78055">MKYFVVIAIGLGAVLLYLLATASRNSAFFADQYPLLLALNGALAALLLLVVGVQLWRMVGKLRRGVFGSRLAFKLLVLFALMALVPGALVYVVSVQFLTKSIESWFDVRVERALEGGLNLGRTALDNMLKDMNAQAVNLSLSLAEQPGREPLELLNQLREQTGVFEVSLFDQRGKLLAFSTGASAALLPHFPDAAVLRQVRLQKAYSAVERLPDRGMVLRVLVPVNVLMPTEDVRVLQLIQPVPTQLKQDAEAVQAVYQDYQELLLARTGLKRLYRVTLTVSLLLSLLSALALAFILSERLAAPLGLLAEGTRAVAQGDFSRRHPVASRDEMGILMASFNAMTDQLAEARAVALRKQAEVESAKAYLESLLANLSSGVVAFDKDGRLRSANPSAAQILGVDADALVGLAPEAIAKSYPALAPLVETVAREFADSHEDRWQRQVERPLKSGAQVLLVRGTRLPEVAGSGCVVVFDDVTDLIQAQRDAAWGEVARRLAHEIKNPLTPIQLAAERLQHKLADRLAGRDAEVLARATRTIVAQVAAMKTMVDAFSRYARLPEIRRAPLDINRLVHEILPLYEAAVPAIRVDLAPHLPPVMGDAEQLGQVIHNLLRNAQEATGETTQAHITLMTRAEEEVVTLSVVDDGPGFPEEVVRRAFEPYVTTKLKGTGLGLAIVKRIVEAHEGKVRIENLAPRGARVTIELPALAAAQAETAVGQAASS</sequence>
<dbReference type="CDD" id="cd06225">
    <property type="entry name" value="HAMP"/>
    <property type="match status" value="1"/>
</dbReference>
<dbReference type="EC" id="2.7.13.3" evidence="3"/>
<feature type="domain" description="Histidine kinase" evidence="11">
    <location>
        <begin position="494"/>
        <end position="705"/>
    </location>
</feature>
<dbReference type="Proteomes" id="UP000321201">
    <property type="component" value="Unassembled WGS sequence"/>
</dbReference>
<dbReference type="SMART" id="SM00388">
    <property type="entry name" value="HisKA"/>
    <property type="match status" value="1"/>
</dbReference>
<reference evidence="14 15" key="1">
    <citation type="submission" date="2019-08" db="EMBL/GenBank/DDBJ databases">
        <title>Pelomicrobium methylotrophicum gen. nov., sp. nov. a moderately thermophilic, facultatively anaerobic, lithoautotrophic and methylotrophic bacterium isolated from a terrestrial mud volcano.</title>
        <authorList>
            <person name="Slobodkina G.B."/>
            <person name="Merkel A.Y."/>
            <person name="Slobodkin A.I."/>
        </authorList>
    </citation>
    <scope>NUCLEOTIDE SEQUENCE [LARGE SCALE GENOMIC DNA]</scope>
    <source>
        <strain evidence="14 15">SM250</strain>
    </source>
</reference>
<dbReference type="PROSITE" id="PS50885">
    <property type="entry name" value="HAMP"/>
    <property type="match status" value="1"/>
</dbReference>
<dbReference type="SUPFAM" id="SSF158472">
    <property type="entry name" value="HAMP domain-like"/>
    <property type="match status" value="1"/>
</dbReference>
<evidence type="ECO:0000256" key="1">
    <source>
        <dbReference type="ARBA" id="ARBA00000085"/>
    </source>
</evidence>
<dbReference type="PANTHER" id="PTHR43065">
    <property type="entry name" value="SENSOR HISTIDINE KINASE"/>
    <property type="match status" value="1"/>
</dbReference>
<dbReference type="GO" id="GO:0005524">
    <property type="term" value="F:ATP binding"/>
    <property type="evidence" value="ECO:0007669"/>
    <property type="project" value="UniProtKB-KW"/>
</dbReference>
<dbReference type="SMART" id="SM00304">
    <property type="entry name" value="HAMP"/>
    <property type="match status" value="1"/>
</dbReference>
<dbReference type="PANTHER" id="PTHR43065:SF10">
    <property type="entry name" value="PEROXIDE STRESS-ACTIVATED HISTIDINE KINASE MAK3"/>
    <property type="match status" value="1"/>
</dbReference>
<feature type="transmembrane region" description="Helical" evidence="10">
    <location>
        <begin position="71"/>
        <end position="93"/>
    </location>
</feature>
<evidence type="ECO:0000256" key="2">
    <source>
        <dbReference type="ARBA" id="ARBA00004370"/>
    </source>
</evidence>
<accession>A0A5C7ENZ4</accession>
<keyword evidence="5" id="KW-0808">Transferase</keyword>
<dbReference type="AlphaFoldDB" id="A0A5C7ENZ4"/>
<dbReference type="SMART" id="SM00387">
    <property type="entry name" value="HATPase_c"/>
    <property type="match status" value="1"/>
</dbReference>
<dbReference type="GO" id="GO:0016020">
    <property type="term" value="C:membrane"/>
    <property type="evidence" value="ECO:0007669"/>
    <property type="project" value="UniProtKB-SubCell"/>
</dbReference>
<keyword evidence="9" id="KW-0902">Two-component regulatory system</keyword>
<evidence type="ECO:0000259" key="11">
    <source>
        <dbReference type="PROSITE" id="PS50109"/>
    </source>
</evidence>
<keyword evidence="8" id="KW-0067">ATP-binding</keyword>
<keyword evidence="10" id="KW-0472">Membrane</keyword>
<dbReference type="InterPro" id="IPR036097">
    <property type="entry name" value="HisK_dim/P_sf"/>
</dbReference>
<feature type="domain" description="PAS" evidence="12">
    <location>
        <begin position="363"/>
        <end position="407"/>
    </location>
</feature>
<dbReference type="SUPFAM" id="SSF55874">
    <property type="entry name" value="ATPase domain of HSP90 chaperone/DNA topoisomerase II/histidine kinase"/>
    <property type="match status" value="1"/>
</dbReference>
<evidence type="ECO:0000259" key="13">
    <source>
        <dbReference type="PROSITE" id="PS50885"/>
    </source>
</evidence>
<dbReference type="InterPro" id="IPR003594">
    <property type="entry name" value="HATPase_dom"/>
</dbReference>
<dbReference type="CDD" id="cd00082">
    <property type="entry name" value="HisKA"/>
    <property type="match status" value="1"/>
</dbReference>
<dbReference type="InterPro" id="IPR017232">
    <property type="entry name" value="NtrY"/>
</dbReference>
<dbReference type="PROSITE" id="PS50112">
    <property type="entry name" value="PAS"/>
    <property type="match status" value="1"/>
</dbReference>
<evidence type="ECO:0000313" key="14">
    <source>
        <dbReference type="EMBL" id="TXF13278.1"/>
    </source>
</evidence>
<proteinExistence type="predicted"/>
<keyword evidence="4" id="KW-0597">Phosphoprotein</keyword>
<dbReference type="PROSITE" id="PS50109">
    <property type="entry name" value="HIS_KIN"/>
    <property type="match status" value="1"/>
</dbReference>
<dbReference type="InParanoid" id="A0A5C7ENZ4"/>
<keyword evidence="7" id="KW-0418">Kinase</keyword>
<feature type="transmembrane region" description="Helical" evidence="10">
    <location>
        <begin position="274"/>
        <end position="297"/>
    </location>
</feature>
<keyword evidence="15" id="KW-1185">Reference proteome</keyword>
<evidence type="ECO:0000256" key="9">
    <source>
        <dbReference type="ARBA" id="ARBA00023012"/>
    </source>
</evidence>
<evidence type="ECO:0000256" key="5">
    <source>
        <dbReference type="ARBA" id="ARBA00022679"/>
    </source>
</evidence>
<dbReference type="SUPFAM" id="SSF47384">
    <property type="entry name" value="Homodimeric domain of signal transducing histidine kinase"/>
    <property type="match status" value="1"/>
</dbReference>
<keyword evidence="10" id="KW-0812">Transmembrane</keyword>
<dbReference type="Pfam" id="PF00512">
    <property type="entry name" value="HisKA"/>
    <property type="match status" value="1"/>
</dbReference>
<dbReference type="Gene3D" id="3.30.450.20">
    <property type="entry name" value="PAS domain"/>
    <property type="match status" value="1"/>
</dbReference>
<dbReference type="NCBIfam" id="TIGR00229">
    <property type="entry name" value="sensory_box"/>
    <property type="match status" value="1"/>
</dbReference>
<gene>
    <name evidence="14" type="ORF">FR698_01690</name>
</gene>
<dbReference type="Gene3D" id="1.10.287.130">
    <property type="match status" value="1"/>
</dbReference>
<feature type="transmembrane region" description="Helical" evidence="10">
    <location>
        <begin position="34"/>
        <end position="59"/>
    </location>
</feature>
<dbReference type="PRINTS" id="PR00344">
    <property type="entry name" value="BCTRLSENSOR"/>
</dbReference>
<dbReference type="InterPro" id="IPR004358">
    <property type="entry name" value="Sig_transdc_His_kin-like_C"/>
</dbReference>
<evidence type="ECO:0000256" key="4">
    <source>
        <dbReference type="ARBA" id="ARBA00022553"/>
    </source>
</evidence>
<comment type="catalytic activity">
    <reaction evidence="1">
        <text>ATP + protein L-histidine = ADP + protein N-phospho-L-histidine.</text>
        <dbReference type="EC" id="2.7.13.3"/>
    </reaction>
</comment>
<evidence type="ECO:0000256" key="8">
    <source>
        <dbReference type="ARBA" id="ARBA00022840"/>
    </source>
</evidence>
<evidence type="ECO:0000256" key="6">
    <source>
        <dbReference type="ARBA" id="ARBA00022741"/>
    </source>
</evidence>